<proteinExistence type="predicted"/>
<dbReference type="Pfam" id="PF13180">
    <property type="entry name" value="PDZ_2"/>
    <property type="match status" value="1"/>
</dbReference>
<evidence type="ECO:0000259" key="5">
    <source>
        <dbReference type="PROSITE" id="PS50106"/>
    </source>
</evidence>
<dbReference type="InterPro" id="IPR051201">
    <property type="entry name" value="Chloro_Bact_Ser_Proteases"/>
</dbReference>
<dbReference type="PROSITE" id="PS50106">
    <property type="entry name" value="PDZ"/>
    <property type="match status" value="1"/>
</dbReference>
<evidence type="ECO:0000256" key="1">
    <source>
        <dbReference type="ARBA" id="ARBA00022670"/>
    </source>
</evidence>
<accession>A0ABN2J8E6</accession>
<name>A0ABN2J8E6_9ACTN</name>
<feature type="compositionally biased region" description="Basic and acidic residues" evidence="3">
    <location>
        <begin position="100"/>
        <end position="111"/>
    </location>
</feature>
<dbReference type="RefSeq" id="WP_338404172.1">
    <property type="nucleotide sequence ID" value="NZ_BAAAQG010000021.1"/>
</dbReference>
<keyword evidence="1" id="KW-0645">Protease</keyword>
<organism evidence="6 7">
    <name type="scientific">Dietzia cercidiphylli</name>
    <dbReference type="NCBI Taxonomy" id="498199"/>
    <lineage>
        <taxon>Bacteria</taxon>
        <taxon>Bacillati</taxon>
        <taxon>Actinomycetota</taxon>
        <taxon>Actinomycetes</taxon>
        <taxon>Mycobacteriales</taxon>
        <taxon>Dietziaceae</taxon>
        <taxon>Dietzia</taxon>
    </lineage>
</organism>
<dbReference type="InterPro" id="IPR009003">
    <property type="entry name" value="Peptidase_S1_PA"/>
</dbReference>
<evidence type="ECO:0000256" key="2">
    <source>
        <dbReference type="ARBA" id="ARBA00022801"/>
    </source>
</evidence>
<keyword evidence="4" id="KW-0472">Membrane</keyword>
<comment type="caution">
    <text evidence="6">The sequence shown here is derived from an EMBL/GenBank/DDBJ whole genome shotgun (WGS) entry which is preliminary data.</text>
</comment>
<evidence type="ECO:0000256" key="3">
    <source>
        <dbReference type="SAM" id="MobiDB-lite"/>
    </source>
</evidence>
<dbReference type="SMART" id="SM00228">
    <property type="entry name" value="PDZ"/>
    <property type="match status" value="1"/>
</dbReference>
<dbReference type="InterPro" id="IPR001478">
    <property type="entry name" value="PDZ"/>
</dbReference>
<dbReference type="InterPro" id="IPR001940">
    <property type="entry name" value="Peptidase_S1C"/>
</dbReference>
<reference evidence="6 7" key="1">
    <citation type="journal article" date="2019" name="Int. J. Syst. Evol. Microbiol.">
        <title>The Global Catalogue of Microorganisms (GCM) 10K type strain sequencing project: providing services to taxonomists for standard genome sequencing and annotation.</title>
        <authorList>
            <consortium name="The Broad Institute Genomics Platform"/>
            <consortium name="The Broad Institute Genome Sequencing Center for Infectious Disease"/>
            <person name="Wu L."/>
            <person name="Ma J."/>
        </authorList>
    </citation>
    <scope>NUCLEOTIDE SEQUENCE [LARGE SCALE GENOMIC DNA]</scope>
    <source>
        <strain evidence="6 7">JCM 16002</strain>
    </source>
</reference>
<dbReference type="SUPFAM" id="SSF50156">
    <property type="entry name" value="PDZ domain-like"/>
    <property type="match status" value="1"/>
</dbReference>
<dbReference type="Pfam" id="PF13365">
    <property type="entry name" value="Trypsin_2"/>
    <property type="match status" value="1"/>
</dbReference>
<feature type="region of interest" description="Disordered" evidence="3">
    <location>
        <begin position="1"/>
        <end position="152"/>
    </location>
</feature>
<evidence type="ECO:0000313" key="6">
    <source>
        <dbReference type="EMBL" id="GAA1719871.1"/>
    </source>
</evidence>
<dbReference type="InterPro" id="IPR036034">
    <property type="entry name" value="PDZ_sf"/>
</dbReference>
<dbReference type="Gene3D" id="2.40.10.120">
    <property type="match status" value="1"/>
</dbReference>
<feature type="compositionally biased region" description="Basic and acidic residues" evidence="3">
    <location>
        <begin position="11"/>
        <end position="41"/>
    </location>
</feature>
<sequence length="518" mass="53149">MEDETGVPGPAERDVDPDRPLREPAPIHRPVVDEASAERFSRPPGVTGGFDPRRPQAPVDHSAQDRHSGPHRHSGAADGHDADPALAAAFGPSGDTVGGIERHPGWQDRVEVPQPAPPDPWRDPHAPVGFGTPALQAADEPGPEDLSGADVPPPPRLSLSEALFERRLSRQALAGATAAVAVIALVGGGIGAVVADSARVLTTSTVRIADAPANVIRPDNPVGEVAQRVQPAVVHIQVSTASARGEGSGIVIDPQGYIVTNNHVVTMDGAADRADIDVVFPDGSRASAELVGRDPATDLAVLKVDDVQNLTVATLGDSDRVQVGEQVVAIGSPLGLARTVTEGIVSATQRPIALGESTSDGDVVIDAIQTDAAINPGNSGGPLIDASGAVIGINTSIFTQSGGSIGLGFAIPVNDVRDIATSLMSEGSVRHATIGVNARKAENGNVEGAELVNVREGSPAQEAGLREGDVVTSVGERGVRSSDELIVAVRRAGADVDVPVEVIRDGARIEVTVRPVLA</sequence>
<keyword evidence="7" id="KW-1185">Reference proteome</keyword>
<evidence type="ECO:0000313" key="7">
    <source>
        <dbReference type="Proteomes" id="UP001500383"/>
    </source>
</evidence>
<keyword evidence="4" id="KW-0812">Transmembrane</keyword>
<dbReference type="SUPFAM" id="SSF50494">
    <property type="entry name" value="Trypsin-like serine proteases"/>
    <property type="match status" value="1"/>
</dbReference>
<evidence type="ECO:0000256" key="4">
    <source>
        <dbReference type="SAM" id="Phobius"/>
    </source>
</evidence>
<dbReference type="Proteomes" id="UP001500383">
    <property type="component" value="Unassembled WGS sequence"/>
</dbReference>
<dbReference type="EMBL" id="BAAAQG010000021">
    <property type="protein sequence ID" value="GAA1719871.1"/>
    <property type="molecule type" value="Genomic_DNA"/>
</dbReference>
<dbReference type="PANTHER" id="PTHR43343:SF3">
    <property type="entry name" value="PROTEASE DO-LIKE 8, CHLOROPLASTIC"/>
    <property type="match status" value="1"/>
</dbReference>
<keyword evidence="2" id="KW-0378">Hydrolase</keyword>
<gene>
    <name evidence="6" type="ORF">GCM10009831_32470</name>
</gene>
<feature type="domain" description="PDZ" evidence="5">
    <location>
        <begin position="418"/>
        <end position="504"/>
    </location>
</feature>
<dbReference type="Gene3D" id="2.30.42.10">
    <property type="match status" value="1"/>
</dbReference>
<dbReference type="PRINTS" id="PR00834">
    <property type="entry name" value="PROTEASES2C"/>
</dbReference>
<dbReference type="PANTHER" id="PTHR43343">
    <property type="entry name" value="PEPTIDASE S12"/>
    <property type="match status" value="1"/>
</dbReference>
<keyword evidence="4" id="KW-1133">Transmembrane helix</keyword>
<feature type="transmembrane region" description="Helical" evidence="4">
    <location>
        <begin position="172"/>
        <end position="195"/>
    </location>
</feature>
<protein>
    <submittedName>
        <fullName evidence="6">Trypsin-like peptidase domain-containing protein</fullName>
    </submittedName>
</protein>